<organism evidence="4 5">
    <name type="scientific">Helobdella robusta</name>
    <name type="common">Californian leech</name>
    <dbReference type="NCBI Taxonomy" id="6412"/>
    <lineage>
        <taxon>Eukaryota</taxon>
        <taxon>Metazoa</taxon>
        <taxon>Spiralia</taxon>
        <taxon>Lophotrochozoa</taxon>
        <taxon>Annelida</taxon>
        <taxon>Clitellata</taxon>
        <taxon>Hirudinea</taxon>
        <taxon>Rhynchobdellida</taxon>
        <taxon>Glossiphoniidae</taxon>
        <taxon>Helobdella</taxon>
    </lineage>
</organism>
<dbReference type="GeneID" id="20208353"/>
<feature type="region of interest" description="Disordered" evidence="1">
    <location>
        <begin position="204"/>
        <end position="227"/>
    </location>
</feature>
<reference evidence="4" key="3">
    <citation type="submission" date="2015-06" db="UniProtKB">
        <authorList>
            <consortium name="EnsemblMetazoa"/>
        </authorList>
    </citation>
    <scope>IDENTIFICATION</scope>
</reference>
<accession>T1FHQ4</accession>
<dbReference type="Pfam" id="PF22938">
    <property type="entry name" value="Integrase_p58_C"/>
    <property type="match status" value="1"/>
</dbReference>
<dbReference type="HOGENOM" id="CLU_106443_0_0_1"/>
<evidence type="ECO:0000313" key="4">
    <source>
        <dbReference type="EnsemblMetazoa" id="HelroP182092"/>
    </source>
</evidence>
<dbReference type="AlphaFoldDB" id="T1FHQ4"/>
<reference evidence="5" key="1">
    <citation type="submission" date="2012-12" db="EMBL/GenBank/DDBJ databases">
        <authorList>
            <person name="Hellsten U."/>
            <person name="Grimwood J."/>
            <person name="Chapman J.A."/>
            <person name="Shapiro H."/>
            <person name="Aerts A."/>
            <person name="Otillar R.P."/>
            <person name="Terry A.Y."/>
            <person name="Boore J.L."/>
            <person name="Simakov O."/>
            <person name="Marletaz F."/>
            <person name="Cho S.-J."/>
            <person name="Edsinger-Gonzales E."/>
            <person name="Havlak P."/>
            <person name="Kuo D.-H."/>
            <person name="Larsson T."/>
            <person name="Lv J."/>
            <person name="Arendt D."/>
            <person name="Savage R."/>
            <person name="Osoegawa K."/>
            <person name="de Jong P."/>
            <person name="Lindberg D.R."/>
            <person name="Seaver E.C."/>
            <person name="Weisblat D.A."/>
            <person name="Putnam N.H."/>
            <person name="Grigoriev I.V."/>
            <person name="Rokhsar D.S."/>
        </authorList>
    </citation>
    <scope>NUCLEOTIDE SEQUENCE</scope>
</reference>
<gene>
    <name evidence="4" type="primary">20208353</name>
    <name evidence="3" type="ORF">HELRODRAFT_182092</name>
</gene>
<dbReference type="OrthoDB" id="6107077at2759"/>
<feature type="domain" description="Integrase p58-like C-terminal" evidence="2">
    <location>
        <begin position="23"/>
        <end position="55"/>
    </location>
</feature>
<evidence type="ECO:0000313" key="3">
    <source>
        <dbReference type="EMBL" id="ESN91237.1"/>
    </source>
</evidence>
<feature type="compositionally biased region" description="Basic and acidic residues" evidence="1">
    <location>
        <begin position="211"/>
        <end position="221"/>
    </location>
</feature>
<dbReference type="KEGG" id="hro:HELRODRAFT_182092"/>
<protein>
    <recommendedName>
        <fullName evidence="2">Integrase p58-like C-terminal domain-containing protein</fullName>
    </recommendedName>
</protein>
<dbReference type="RefSeq" id="XP_009030643.1">
    <property type="nucleotide sequence ID" value="XM_009032395.1"/>
</dbReference>
<dbReference type="CTD" id="20208353"/>
<dbReference type="InParanoid" id="T1FHQ4"/>
<dbReference type="EMBL" id="AMQM01007971">
    <property type="status" value="NOT_ANNOTATED_CDS"/>
    <property type="molecule type" value="Genomic_DNA"/>
</dbReference>
<evidence type="ECO:0000259" key="2">
    <source>
        <dbReference type="Pfam" id="PF22938"/>
    </source>
</evidence>
<reference evidence="3 5" key="2">
    <citation type="journal article" date="2013" name="Nature">
        <title>Insights into bilaterian evolution from three spiralian genomes.</title>
        <authorList>
            <person name="Simakov O."/>
            <person name="Marletaz F."/>
            <person name="Cho S.J."/>
            <person name="Edsinger-Gonzales E."/>
            <person name="Havlak P."/>
            <person name="Hellsten U."/>
            <person name="Kuo D.H."/>
            <person name="Larsson T."/>
            <person name="Lv J."/>
            <person name="Arendt D."/>
            <person name="Savage R."/>
            <person name="Osoegawa K."/>
            <person name="de Jong P."/>
            <person name="Grimwood J."/>
            <person name="Chapman J.A."/>
            <person name="Shapiro H."/>
            <person name="Aerts A."/>
            <person name="Otillar R.P."/>
            <person name="Terry A.Y."/>
            <person name="Boore J.L."/>
            <person name="Grigoriev I.V."/>
            <person name="Lindberg D.R."/>
            <person name="Seaver E.C."/>
            <person name="Weisblat D.A."/>
            <person name="Putnam N.H."/>
            <person name="Rokhsar D.S."/>
        </authorList>
    </citation>
    <scope>NUCLEOTIDE SEQUENCE</scope>
</reference>
<evidence type="ECO:0000256" key="1">
    <source>
        <dbReference type="SAM" id="MobiDB-lite"/>
    </source>
</evidence>
<keyword evidence="5" id="KW-1185">Reference proteome</keyword>
<dbReference type="Proteomes" id="UP000015101">
    <property type="component" value="Unassembled WGS sequence"/>
</dbReference>
<dbReference type="EnsemblMetazoa" id="HelroT182092">
    <property type="protein sequence ID" value="HelroP182092"/>
    <property type="gene ID" value="HelroG182092"/>
</dbReference>
<dbReference type="EMBL" id="KB097701">
    <property type="protein sequence ID" value="ESN91237.1"/>
    <property type="molecule type" value="Genomic_DNA"/>
</dbReference>
<name>T1FHQ4_HELRO</name>
<evidence type="ECO:0000313" key="5">
    <source>
        <dbReference type="Proteomes" id="UP000015101"/>
    </source>
</evidence>
<dbReference type="InterPro" id="IPR054465">
    <property type="entry name" value="Integrase_p58-like_C"/>
</dbReference>
<sequence length="227" mass="25778">MVYYYNPKHVKNKYPKGTKLYDGPYMISRKISDVNFEIKKCNGYKTIVVHINKLKHTYLGNFYVFKTPETKSNFALIRKGVKIGELTSEAASNNQCLFWYLRDLTRDSMLIGICCSDSCCFVLVVRKPIRLDGPVKTGQGCAKADRLTDRPSENRPLVLRKPIRLDGPVKTGQGCAKADRLTDRPSENRPLVLRKPIRLDGPVKTGQGCAKADRLTDRPSENRPWVL</sequence>
<proteinExistence type="predicted"/>